<gene>
    <name evidence="1" type="primary">hcsL</name>
    <name evidence="1" type="ORF">GCM10008985_07610</name>
    <name evidence="2" type="ORF">MUK72_17685</name>
</gene>
<reference evidence="2" key="2">
    <citation type="submission" date="2022-04" db="EMBL/GenBank/DDBJ databases">
        <title>Sequencing and genomic assembly of Halococcus dombrowskii.</title>
        <authorList>
            <person name="Lim S.W."/>
            <person name="MacLea K.S."/>
        </authorList>
    </citation>
    <scope>NUCLEOTIDE SEQUENCE</scope>
    <source>
        <strain evidence="2">H4</strain>
        <plasmid evidence="2">unnamed3</plasmid>
    </source>
</reference>
<reference evidence="1" key="1">
    <citation type="journal article" date="2014" name="Int. J. Syst. Evol. Microbiol.">
        <title>Complete genome sequence of Corynebacterium casei LMG S-19264T (=DSM 44701T), isolated from a smear-ripened cheese.</title>
        <authorList>
            <consortium name="US DOE Joint Genome Institute (JGI-PGF)"/>
            <person name="Walter F."/>
            <person name="Albersmeier A."/>
            <person name="Kalinowski J."/>
            <person name="Ruckert C."/>
        </authorList>
    </citation>
    <scope>NUCLEOTIDE SEQUENCE</scope>
    <source>
        <strain evidence="1">JCM 12289</strain>
    </source>
</reference>
<dbReference type="InterPro" id="IPR023378">
    <property type="entry name" value="YheA/YmcA-like_dom_sf"/>
</dbReference>
<evidence type="ECO:0000313" key="1">
    <source>
        <dbReference type="EMBL" id="GAA0454305.1"/>
    </source>
</evidence>
<dbReference type="AlphaFoldDB" id="A0AAV3SCR0"/>
<dbReference type="Gene3D" id="1.20.1500.10">
    <property type="entry name" value="YheA/YmcA-like"/>
    <property type="match status" value="1"/>
</dbReference>
<protein>
    <submittedName>
        <fullName evidence="1">Halo-CC-star protein HcsL</fullName>
    </submittedName>
    <submittedName>
        <fullName evidence="2">YlbF family regulator</fullName>
    </submittedName>
</protein>
<evidence type="ECO:0000313" key="3">
    <source>
        <dbReference type="Proteomes" id="UP000830542"/>
    </source>
</evidence>
<geneLocation type="plasmid" evidence="2 3">
    <name>unnamed3</name>
</geneLocation>
<keyword evidence="2" id="KW-0614">Plasmid</keyword>
<name>A0AAV3SCR0_HALDO</name>
<keyword evidence="3" id="KW-1185">Reference proteome</keyword>
<sequence>MSEVQSDGAAVEAELRTFIETLTDTETYQQFSEASEALKNDPEASALLQEFEQKQQRMQDGEFDQSVMSELKELQTEIADNETIQRQQAAQEELTELLQETNDIISDRIGQEFAQSTGGGCC</sequence>
<dbReference type="NCBIfam" id="NF041416">
    <property type="entry name" value="halo_CC_star_2"/>
    <property type="match status" value="1"/>
</dbReference>
<dbReference type="EMBL" id="CP095008">
    <property type="protein sequence ID" value="UOO97211.1"/>
    <property type="molecule type" value="Genomic_DNA"/>
</dbReference>
<dbReference type="EMBL" id="BAAADN010000013">
    <property type="protein sequence ID" value="GAA0454305.1"/>
    <property type="molecule type" value="Genomic_DNA"/>
</dbReference>
<dbReference type="Pfam" id="PF06133">
    <property type="entry name" value="Com_YlbF"/>
    <property type="match status" value="1"/>
</dbReference>
<dbReference type="Proteomes" id="UP001500962">
    <property type="component" value="Unassembled WGS sequence"/>
</dbReference>
<evidence type="ECO:0000313" key="4">
    <source>
        <dbReference type="Proteomes" id="UP001500962"/>
    </source>
</evidence>
<dbReference type="SUPFAM" id="SSF158622">
    <property type="entry name" value="YheA/YmcA-like"/>
    <property type="match status" value="1"/>
</dbReference>
<reference evidence="1" key="3">
    <citation type="submission" date="2023-12" db="EMBL/GenBank/DDBJ databases">
        <authorList>
            <person name="Sun Q."/>
            <person name="Inoue M."/>
        </authorList>
    </citation>
    <scope>NUCLEOTIDE SEQUENCE</scope>
    <source>
        <strain evidence="1">JCM 12289</strain>
    </source>
</reference>
<dbReference type="Proteomes" id="UP000830542">
    <property type="component" value="Plasmid unnamed3"/>
</dbReference>
<accession>A0AAV3SCR0</accession>
<dbReference type="KEGG" id="hdo:MUK72_17685"/>
<dbReference type="GeneID" id="71763719"/>
<dbReference type="InterPro" id="IPR010368">
    <property type="entry name" value="Com_YlbF"/>
</dbReference>
<proteinExistence type="predicted"/>
<evidence type="ECO:0000313" key="2">
    <source>
        <dbReference type="EMBL" id="UOO97211.1"/>
    </source>
</evidence>
<organism evidence="1 4">
    <name type="scientific">Halococcus dombrowskii</name>
    <dbReference type="NCBI Taxonomy" id="179637"/>
    <lineage>
        <taxon>Archaea</taxon>
        <taxon>Methanobacteriati</taxon>
        <taxon>Methanobacteriota</taxon>
        <taxon>Stenosarchaea group</taxon>
        <taxon>Halobacteria</taxon>
        <taxon>Halobacteriales</taxon>
        <taxon>Halococcaceae</taxon>
        <taxon>Halococcus</taxon>
    </lineage>
</organism>
<dbReference type="RefSeq" id="WP_244706644.1">
    <property type="nucleotide sequence ID" value="NZ_BAAADN010000013.1"/>
</dbReference>